<protein>
    <submittedName>
        <fullName evidence="1">Uncharacterized protein</fullName>
    </submittedName>
</protein>
<accession>A0A2H4JFQ3</accession>
<dbReference type="EMBL" id="MF417960">
    <property type="protein sequence ID" value="ASN72587.1"/>
    <property type="molecule type" value="Genomic_DNA"/>
</dbReference>
<reference evidence="1" key="1">
    <citation type="submission" date="2017-06" db="EMBL/GenBank/DDBJ databases">
        <title>Novel phages from South African skin metaviromes.</title>
        <authorList>
            <person name="van Zyl L.J."/>
            <person name="Abrahams Y."/>
            <person name="Stander E.A."/>
            <person name="Kirby B.M."/>
            <person name="Clavaud C."/>
            <person name="Farcet C."/>
            <person name="Breton L."/>
            <person name="Trindade M.I."/>
        </authorList>
    </citation>
    <scope>NUCLEOTIDE SEQUENCE</scope>
</reference>
<gene>
    <name evidence="1" type="ORF">9F4_11</name>
</gene>
<proteinExistence type="predicted"/>
<organism evidence="1">
    <name type="scientific">uncultured Caudovirales phage</name>
    <dbReference type="NCBI Taxonomy" id="2100421"/>
    <lineage>
        <taxon>Viruses</taxon>
        <taxon>Duplodnaviria</taxon>
        <taxon>Heunggongvirae</taxon>
        <taxon>Uroviricota</taxon>
        <taxon>Caudoviricetes</taxon>
        <taxon>Peduoviridae</taxon>
        <taxon>Maltschvirus</taxon>
        <taxon>Maltschvirus maltsch</taxon>
    </lineage>
</organism>
<name>A0A2H4JFQ3_9CAUD</name>
<evidence type="ECO:0000313" key="1">
    <source>
        <dbReference type="EMBL" id="ASN72587.1"/>
    </source>
</evidence>
<sequence>MEHALTYADVHRVKRLAKQLKKTNPELSHAKRLDQAATELCGARNFYELNRWYDRQINKQVDTPEGSQSVSHCLYCDYRFAADHKPDQKSHRDIHERFMEVEEKLGYRPGTYVERERMKLDGYEEMRRKMHDAEEVDGLLMITRSWFDRSLHSAVTGGYWVKHPDFEAYVAMMIPQLETMNSAQAAVLASRFGRTSGVIPKGGTYWSPN</sequence>